<evidence type="ECO:0000256" key="1">
    <source>
        <dbReference type="ARBA" id="ARBA00004167"/>
    </source>
</evidence>
<dbReference type="InterPro" id="IPR050964">
    <property type="entry name" value="Striated_Muscle_Regulatory"/>
</dbReference>
<feature type="domain" description="Fibronectin type-III" evidence="12">
    <location>
        <begin position="182"/>
        <end position="278"/>
    </location>
</feature>
<protein>
    <recommendedName>
        <fullName evidence="15">Down syndrome cell adhesion molecule</fullName>
    </recommendedName>
</protein>
<feature type="compositionally biased region" description="Polar residues" evidence="10">
    <location>
        <begin position="1204"/>
        <end position="1225"/>
    </location>
</feature>
<feature type="compositionally biased region" description="Polar residues" evidence="10">
    <location>
        <begin position="1239"/>
        <end position="1266"/>
    </location>
</feature>
<evidence type="ECO:0000256" key="10">
    <source>
        <dbReference type="SAM" id="MobiDB-lite"/>
    </source>
</evidence>
<dbReference type="EMBL" id="CAKKLH010000021">
    <property type="protein sequence ID" value="CAH0099526.1"/>
    <property type="molecule type" value="Genomic_DNA"/>
</dbReference>
<feature type="domain" description="Fibronectin type-III" evidence="12">
    <location>
        <begin position="283"/>
        <end position="383"/>
    </location>
</feature>
<feature type="region of interest" description="Disordered" evidence="10">
    <location>
        <begin position="1204"/>
        <end position="1278"/>
    </location>
</feature>
<dbReference type="InterPro" id="IPR013783">
    <property type="entry name" value="Ig-like_fold"/>
</dbReference>
<dbReference type="SUPFAM" id="SSF48726">
    <property type="entry name" value="Immunoglobulin"/>
    <property type="match status" value="3"/>
</dbReference>
<organism evidence="13 14">
    <name type="scientific">Daphnia galeata</name>
    <dbReference type="NCBI Taxonomy" id="27404"/>
    <lineage>
        <taxon>Eukaryota</taxon>
        <taxon>Metazoa</taxon>
        <taxon>Ecdysozoa</taxon>
        <taxon>Arthropoda</taxon>
        <taxon>Crustacea</taxon>
        <taxon>Branchiopoda</taxon>
        <taxon>Diplostraca</taxon>
        <taxon>Cladocera</taxon>
        <taxon>Anomopoda</taxon>
        <taxon>Daphniidae</taxon>
        <taxon>Daphnia</taxon>
    </lineage>
</organism>
<comment type="subcellular location">
    <subcellularLocation>
        <location evidence="1">Membrane</location>
        <topology evidence="1">Single-pass membrane protein</topology>
    </subcellularLocation>
</comment>
<dbReference type="SUPFAM" id="SSF49265">
    <property type="entry name" value="Fibronectin type III"/>
    <property type="match status" value="3"/>
</dbReference>
<feature type="compositionally biased region" description="Basic and acidic residues" evidence="10">
    <location>
        <begin position="1267"/>
        <end position="1278"/>
    </location>
</feature>
<evidence type="ECO:0000256" key="5">
    <source>
        <dbReference type="ARBA" id="ARBA00022889"/>
    </source>
</evidence>
<dbReference type="GO" id="GO:0009653">
    <property type="term" value="P:anatomical structure morphogenesis"/>
    <property type="evidence" value="ECO:0007669"/>
    <property type="project" value="UniProtKB-ARBA"/>
</dbReference>
<dbReference type="InterPro" id="IPR036179">
    <property type="entry name" value="Ig-like_dom_sf"/>
</dbReference>
<dbReference type="InterPro" id="IPR003961">
    <property type="entry name" value="FN3_dom"/>
</dbReference>
<name>A0A8J2RC68_9CRUS</name>
<dbReference type="PANTHER" id="PTHR13817:SF73">
    <property type="entry name" value="FIBRONECTIN TYPE-III DOMAIN-CONTAINING PROTEIN"/>
    <property type="match status" value="1"/>
</dbReference>
<dbReference type="PROSITE" id="PS50853">
    <property type="entry name" value="FN3"/>
    <property type="match status" value="6"/>
</dbReference>
<evidence type="ECO:0000256" key="4">
    <source>
        <dbReference type="ARBA" id="ARBA00022737"/>
    </source>
</evidence>
<dbReference type="SMART" id="SM00409">
    <property type="entry name" value="IG"/>
    <property type="match status" value="3"/>
</dbReference>
<feature type="domain" description="Ig-like" evidence="11">
    <location>
        <begin position="585"/>
        <end position="674"/>
    </location>
</feature>
<dbReference type="Pfam" id="PF25059">
    <property type="entry name" value="FN3_DSCAM-DSCAML_C"/>
    <property type="match status" value="1"/>
</dbReference>
<dbReference type="Gene3D" id="2.60.40.10">
    <property type="entry name" value="Immunoglobulins"/>
    <property type="match status" value="9"/>
</dbReference>
<feature type="domain" description="Fibronectin type-III" evidence="12">
    <location>
        <begin position="489"/>
        <end position="590"/>
    </location>
</feature>
<evidence type="ECO:0000313" key="13">
    <source>
        <dbReference type="EMBL" id="CAH0099526.1"/>
    </source>
</evidence>
<feature type="domain" description="Fibronectin type-III" evidence="12">
    <location>
        <begin position="388"/>
        <end position="485"/>
    </location>
</feature>
<feature type="domain" description="Ig-like" evidence="11">
    <location>
        <begin position="79"/>
        <end position="175"/>
    </location>
</feature>
<evidence type="ECO:0000256" key="2">
    <source>
        <dbReference type="ARBA" id="ARBA00022692"/>
    </source>
</evidence>
<evidence type="ECO:0008006" key="15">
    <source>
        <dbReference type="Google" id="ProtNLM"/>
    </source>
</evidence>
<evidence type="ECO:0000256" key="8">
    <source>
        <dbReference type="ARBA" id="ARBA00023157"/>
    </source>
</evidence>
<feature type="region of interest" description="Disordered" evidence="10">
    <location>
        <begin position="1"/>
        <end position="26"/>
    </location>
</feature>
<gene>
    <name evidence="13" type="ORF">DGAL_LOCUS1666</name>
</gene>
<dbReference type="GO" id="GO:0007155">
    <property type="term" value="P:cell adhesion"/>
    <property type="evidence" value="ECO:0007669"/>
    <property type="project" value="UniProtKB-KW"/>
</dbReference>
<keyword evidence="2" id="KW-0812">Transmembrane</keyword>
<feature type="region of interest" description="Disordered" evidence="10">
    <location>
        <begin position="1072"/>
        <end position="1115"/>
    </location>
</feature>
<reference evidence="13" key="1">
    <citation type="submission" date="2021-11" db="EMBL/GenBank/DDBJ databases">
        <authorList>
            <person name="Schell T."/>
        </authorList>
    </citation>
    <scope>NUCLEOTIDE SEQUENCE</scope>
    <source>
        <strain evidence="13">M5</strain>
    </source>
</reference>
<keyword evidence="6" id="KW-1133">Transmembrane helix</keyword>
<evidence type="ECO:0000313" key="14">
    <source>
        <dbReference type="Proteomes" id="UP000789390"/>
    </source>
</evidence>
<evidence type="ECO:0000259" key="12">
    <source>
        <dbReference type="PROSITE" id="PS50853"/>
    </source>
</evidence>
<evidence type="ECO:0000256" key="6">
    <source>
        <dbReference type="ARBA" id="ARBA00022989"/>
    </source>
</evidence>
<dbReference type="InterPro" id="IPR056754">
    <property type="entry name" value="DSCAM/DSCAML_C"/>
</dbReference>
<dbReference type="InterPro" id="IPR013098">
    <property type="entry name" value="Ig_I-set"/>
</dbReference>
<evidence type="ECO:0000256" key="9">
    <source>
        <dbReference type="ARBA" id="ARBA00023319"/>
    </source>
</evidence>
<evidence type="ECO:0000259" key="11">
    <source>
        <dbReference type="PROSITE" id="PS50835"/>
    </source>
</evidence>
<dbReference type="FunFam" id="2.60.40.10:FF:000141">
    <property type="entry name" value="Down syndrome cell adhesion molecule a"/>
    <property type="match status" value="1"/>
</dbReference>
<dbReference type="SMART" id="SM00060">
    <property type="entry name" value="FN3"/>
    <property type="match status" value="6"/>
</dbReference>
<dbReference type="InterPro" id="IPR003599">
    <property type="entry name" value="Ig_sub"/>
</dbReference>
<keyword evidence="5" id="KW-0130">Cell adhesion</keyword>
<feature type="domain" description="Fibronectin type-III" evidence="12">
    <location>
        <begin position="682"/>
        <end position="776"/>
    </location>
</feature>
<dbReference type="FunFam" id="2.60.40.10:FF:000093">
    <property type="entry name" value="Down syndrome cell adhesion molecule, isoform B"/>
    <property type="match status" value="1"/>
</dbReference>
<dbReference type="FunFam" id="2.60.40.10:FF:000028">
    <property type="entry name" value="Neuronal cell adhesion molecule"/>
    <property type="match status" value="1"/>
</dbReference>
<dbReference type="SMART" id="SM00408">
    <property type="entry name" value="IGc2"/>
    <property type="match status" value="2"/>
</dbReference>
<keyword evidence="3" id="KW-0732">Signal</keyword>
<dbReference type="Pfam" id="PF00041">
    <property type="entry name" value="fn3"/>
    <property type="match status" value="5"/>
</dbReference>
<keyword evidence="14" id="KW-1185">Reference proteome</keyword>
<dbReference type="OrthoDB" id="152385at2759"/>
<dbReference type="InterPro" id="IPR036116">
    <property type="entry name" value="FN3_sf"/>
</dbReference>
<keyword evidence="9" id="KW-0393">Immunoglobulin domain</keyword>
<feature type="domain" description="Fibronectin type-III" evidence="12">
    <location>
        <begin position="780"/>
        <end position="879"/>
    </location>
</feature>
<evidence type="ECO:0000256" key="3">
    <source>
        <dbReference type="ARBA" id="ARBA00022729"/>
    </source>
</evidence>
<keyword evidence="8" id="KW-1015">Disulfide bond</keyword>
<dbReference type="Proteomes" id="UP000789390">
    <property type="component" value="Unassembled WGS sequence"/>
</dbReference>
<dbReference type="GO" id="GO:0030154">
    <property type="term" value="P:cell differentiation"/>
    <property type="evidence" value="ECO:0007669"/>
    <property type="project" value="UniProtKB-ARBA"/>
</dbReference>
<dbReference type="AlphaFoldDB" id="A0A8J2RC68"/>
<dbReference type="InterPro" id="IPR003598">
    <property type="entry name" value="Ig_sub2"/>
</dbReference>
<dbReference type="PROSITE" id="PS50835">
    <property type="entry name" value="IG_LIKE"/>
    <property type="match status" value="2"/>
</dbReference>
<dbReference type="PANTHER" id="PTHR13817">
    <property type="entry name" value="TITIN"/>
    <property type="match status" value="1"/>
</dbReference>
<proteinExistence type="predicted"/>
<keyword evidence="7" id="KW-0472">Membrane</keyword>
<accession>A0A8J2RC68</accession>
<dbReference type="CDD" id="cd00063">
    <property type="entry name" value="FN3"/>
    <property type="match status" value="6"/>
</dbReference>
<feature type="region of interest" description="Disordered" evidence="10">
    <location>
        <begin position="958"/>
        <end position="983"/>
    </location>
</feature>
<dbReference type="InterPro" id="IPR007110">
    <property type="entry name" value="Ig-like_dom"/>
</dbReference>
<feature type="compositionally biased region" description="Polar residues" evidence="10">
    <location>
        <begin position="1"/>
        <end position="14"/>
    </location>
</feature>
<keyword evidence="4" id="KW-0677">Repeat</keyword>
<evidence type="ECO:0000256" key="7">
    <source>
        <dbReference type="ARBA" id="ARBA00023136"/>
    </source>
</evidence>
<dbReference type="Pfam" id="PF07679">
    <property type="entry name" value="I-set"/>
    <property type="match status" value="1"/>
</dbReference>
<dbReference type="CDD" id="cd00096">
    <property type="entry name" value="Ig"/>
    <property type="match status" value="1"/>
</dbReference>
<dbReference type="GO" id="GO:0016020">
    <property type="term" value="C:membrane"/>
    <property type="evidence" value="ECO:0007669"/>
    <property type="project" value="UniProtKB-SubCell"/>
</dbReference>
<comment type="caution">
    <text evidence="13">The sequence shown here is derived from an EMBL/GenBank/DDBJ whole genome shotgun (WGS) entry which is preliminary data.</text>
</comment>
<feature type="compositionally biased region" description="Polar residues" evidence="10">
    <location>
        <begin position="1098"/>
        <end position="1115"/>
    </location>
</feature>
<sequence length="1278" mass="139772">MINPTTIAGGSNQETTTTTSSFHPLTNRTSPAFLRVMENGTLIIRSARKSLQGRYTCRAVNRIGQDLTATISITVHVGPRFRDSLSRLAVKRDVPASLQCRVDGDSPLHLAWRRSSSSTSLLSSNYRLRIQEKDAPPNGMISTLTIAATQVEDTGIYICIASNSHGQVERDFQLNVLEPPEQPRHLQVQETSSRRVALSWLAPSSSNAYNPLIAYIVQYRETKHGGTWQETENLSVYNTNYSLEGLQPSTSYQARVVAETSAGRGPPSDPVAITTYGEPPGTSPSDLRAVPVSSSSIRLTWTAINGNSWHSSLIGYHLGFRQDNAMSYNFTTVPLMDQQSNGQLELTLSQLRKATKFLIVVRAFNRYGEGPLSSPTSAITFEDVPSAGPQSLRCSTSSSQSIEVTWQSPPASEQNGIIQNYKLHYEMMAPDVVISSPQIKTVTDGVYATLTGLSAHSAYRIRIEAATRIGNGPFSASVTCLTDETVPKAPADVKAFSSGTNSVSICWAMPSQTNGQILHYTVNIKAGGQHGAAANVQRHTVPGIQTHYQMESLSTSTQTTFYEIWVTATNRAGVGDKSKVLRFSPNFKANNVAICSFGRKIVQLWRSNIDLPCRPVGNLVQPNWTYNGKLMDDQKQFQSNNKSSGYISLSDLKRSDTGNYTCSVTTGFISDSITYQLVVLVPPVAPTLHVFQTTVQQIQMQWKVEDDGGSPIRGFLLHWRLAEGGDWEERELDRQSTTTQLDNLRCGTRYQVYLTSHNAVGTSGPSNSITARTKGDAPLAPSTISAALSANSSHVTVFLNGWQERGCPIHSFGVDFKMDGEPYWMTVSDDIQNMPVIFIEDVQPSTAYNLKIRAKTSGGTVAVEYDAVTLDHAGLTPAPDRINRAGRQLVQPSSSSNNSTDSTHVVLPWWLIGAVSAVGTASLLGLVVACSCLYKTRSESRRLVASALPSESTLADGMNNANTWNKTHKSGSTMADRNSSKRSSTYELQSMADKMSNYSVDQHDDIYPYATFELHRDHHPRSPIKMLDNPHDFTRLNKYGHHGGIGTHLKLPLRPPPSWSELSTIEIERHFQGSPTVSDSDLESLPIPPDYIHDRTGQRSSRQPGSSFVNGSTAAPMSTLNKRFSSSKDATSYYSTTITSAGFTKEFSPISGGGGGGETLSLLASQRIIGASEKQHQRPSHPVPKKSVPILRLVVDQSNLWSGQHQLDSSGSWTNSDESTQQTLPNIVHRPKANRNGVVITSQPPQQPIINSSNTGNNNKQRQPQHQRSESLDHSIAV</sequence>